<keyword evidence="2" id="KW-0677">Repeat</keyword>
<feature type="binding site" evidence="4">
    <location>
        <position position="146"/>
    </location>
    <ligand>
        <name>acetyl-CoA</name>
        <dbReference type="ChEBI" id="CHEBI:57288"/>
    </ligand>
</feature>
<evidence type="ECO:0000256" key="1">
    <source>
        <dbReference type="ARBA" id="ARBA00022679"/>
    </source>
</evidence>
<evidence type="ECO:0000313" key="6">
    <source>
        <dbReference type="EMBL" id="QFZ92679.2"/>
    </source>
</evidence>
<keyword evidence="1" id="KW-0808">Transferase</keyword>
<dbReference type="Pfam" id="PF17836">
    <property type="entry name" value="PglD_N"/>
    <property type="match status" value="1"/>
</dbReference>
<dbReference type="GO" id="GO:0043886">
    <property type="term" value="F:structural constituent of carboxysome shell"/>
    <property type="evidence" value="ECO:0007669"/>
    <property type="project" value="UniProtKB-ARBA"/>
</dbReference>
<dbReference type="GO" id="GO:0031470">
    <property type="term" value="C:carboxysome"/>
    <property type="evidence" value="ECO:0007669"/>
    <property type="project" value="UniProtKB-ARBA"/>
</dbReference>
<dbReference type="PANTHER" id="PTHR43300:SF7">
    <property type="entry name" value="UDP-N-ACETYLBACILLOSAMINE N-ACETYLTRANSFERASE"/>
    <property type="match status" value="1"/>
</dbReference>
<dbReference type="InterPro" id="IPR018357">
    <property type="entry name" value="Hexapep_transf_CS"/>
</dbReference>
<dbReference type="GO" id="GO:0016740">
    <property type="term" value="F:transferase activity"/>
    <property type="evidence" value="ECO:0007669"/>
    <property type="project" value="UniProtKB-KW"/>
</dbReference>
<dbReference type="AlphaFoldDB" id="A0AAT9K4W8"/>
<feature type="domain" description="PglD N-terminal" evidence="5">
    <location>
        <begin position="4"/>
        <end position="82"/>
    </location>
</feature>
<feature type="binding site" evidence="4">
    <location>
        <position position="167"/>
    </location>
    <ligand>
        <name>acetyl-CoA</name>
        <dbReference type="ChEBI" id="CHEBI:57288"/>
    </ligand>
</feature>
<dbReference type="EMBL" id="CP034671">
    <property type="protein sequence ID" value="QFZ92679.2"/>
    <property type="molecule type" value="Genomic_DNA"/>
</dbReference>
<dbReference type="InterPro" id="IPR011004">
    <property type="entry name" value="Trimer_LpxA-like_sf"/>
</dbReference>
<dbReference type="SUPFAM" id="SSF51161">
    <property type="entry name" value="Trimeric LpxA-like enzymes"/>
    <property type="match status" value="1"/>
</dbReference>
<dbReference type="InterPro" id="IPR050179">
    <property type="entry name" value="Trans_hexapeptide_repeat"/>
</dbReference>
<protein>
    <submittedName>
        <fullName evidence="6">Acetyltransferase</fullName>
    </submittedName>
</protein>
<gene>
    <name evidence="6" type="ORF">EKO22_10350</name>
</gene>
<reference evidence="6" key="1">
    <citation type="submission" date="2024-01" db="EMBL/GenBank/DDBJ databases">
        <title>Synechococcus elongatus PCC 11802, a close yet different native of Synechococcus elongatus PCC 11801.</title>
        <authorList>
            <person name="Jaiswal D."/>
            <person name="Sengupta A."/>
            <person name="Sengupta S."/>
            <person name="Pakrasi H.B."/>
            <person name="Wangikar P."/>
        </authorList>
    </citation>
    <scope>NUCLEOTIDE SEQUENCE</scope>
    <source>
        <strain evidence="6">PCC 11802</strain>
    </source>
</reference>
<evidence type="ECO:0000256" key="4">
    <source>
        <dbReference type="PIRSR" id="PIRSR620019-2"/>
    </source>
</evidence>
<dbReference type="CDD" id="cd03360">
    <property type="entry name" value="LbH_AT_putative"/>
    <property type="match status" value="1"/>
</dbReference>
<accession>A0AAT9K4W8</accession>
<name>A0AAT9K4W8_SYNEL</name>
<dbReference type="InterPro" id="IPR020019">
    <property type="entry name" value="AcTrfase_PglD-like"/>
</dbReference>
<evidence type="ECO:0000259" key="5">
    <source>
        <dbReference type="Pfam" id="PF17836"/>
    </source>
</evidence>
<evidence type="ECO:0000256" key="2">
    <source>
        <dbReference type="ARBA" id="ARBA00022737"/>
    </source>
</evidence>
<dbReference type="PROSITE" id="PS00101">
    <property type="entry name" value="HEXAPEP_TRANSFERASES"/>
    <property type="match status" value="1"/>
</dbReference>
<dbReference type="NCBIfam" id="TIGR03570">
    <property type="entry name" value="NeuD_NnaD"/>
    <property type="match status" value="1"/>
</dbReference>
<evidence type="ECO:0000256" key="3">
    <source>
        <dbReference type="PIRSR" id="PIRSR620019-1"/>
    </source>
</evidence>
<feature type="active site" description="Proton acceptor" evidence="3">
    <location>
        <position position="137"/>
    </location>
</feature>
<feature type="binding site" evidence="4">
    <location>
        <position position="70"/>
    </location>
    <ligand>
        <name>substrate</name>
    </ligand>
</feature>
<dbReference type="PANTHER" id="PTHR43300">
    <property type="entry name" value="ACETYLTRANSFERASE"/>
    <property type="match status" value="1"/>
</dbReference>
<organism evidence="6">
    <name type="scientific">Synechococcus elongatus PCC 11802</name>
    <dbReference type="NCBI Taxonomy" id="2283154"/>
    <lineage>
        <taxon>Bacteria</taxon>
        <taxon>Bacillati</taxon>
        <taxon>Cyanobacteriota</taxon>
        <taxon>Cyanophyceae</taxon>
        <taxon>Synechococcales</taxon>
        <taxon>Synechococcaceae</taxon>
        <taxon>Synechococcus</taxon>
    </lineage>
</organism>
<proteinExistence type="predicted"/>
<dbReference type="Gene3D" id="2.160.10.10">
    <property type="entry name" value="Hexapeptide repeat proteins"/>
    <property type="match status" value="1"/>
</dbReference>
<dbReference type="RefSeq" id="WP_208678379.1">
    <property type="nucleotide sequence ID" value="NZ_CP034671.2"/>
</dbReference>
<dbReference type="InterPro" id="IPR041561">
    <property type="entry name" value="PglD_N"/>
</dbReference>
<dbReference type="Gene3D" id="3.40.50.20">
    <property type="match status" value="1"/>
</dbReference>
<sequence length="213" mass="21752">MTALLIVGAGGHGKVVAETAIATGQFQTIGWLDDAPSQSTVLGFPVLGAIAKFQDTDLQQRYPQAIVAIGNPKLRLQWLRQLQVQGYKIPTLVHPQSVVSPSATLGLGSVVFAQAAINAEAHLGMGCIVNTGATVDHDCQLGAGVHCCPGSHLAGEVQVGERSWIGIGAAVIQQISIGSDVTIGAGAAVIRNLPDGVTAVGVPARVLSPVSPC</sequence>
<feature type="site" description="Increases basicity of active site His" evidence="3">
    <location>
        <position position="138"/>
    </location>
</feature>